<dbReference type="OMA" id="WGQNLDP"/>
<dbReference type="Gene3D" id="1.20.1640.10">
    <property type="entry name" value="Multidrug efflux transporter AcrB transmembrane domain"/>
    <property type="match status" value="2"/>
</dbReference>
<dbReference type="GO" id="GO:0018996">
    <property type="term" value="P:molting cycle, collagen and cuticulin-based cuticle"/>
    <property type="evidence" value="ECO:0007669"/>
    <property type="project" value="TreeGrafter"/>
</dbReference>
<feature type="transmembrane region" description="Helical" evidence="7">
    <location>
        <begin position="649"/>
        <end position="668"/>
    </location>
</feature>
<dbReference type="PROSITE" id="PS50156">
    <property type="entry name" value="SSD"/>
    <property type="match status" value="1"/>
</dbReference>
<evidence type="ECO:0000256" key="4">
    <source>
        <dbReference type="ARBA" id="ARBA00022989"/>
    </source>
</evidence>
<dbReference type="InterPro" id="IPR000731">
    <property type="entry name" value="SSD"/>
</dbReference>
<feature type="transmembrane region" description="Helical" evidence="7">
    <location>
        <begin position="752"/>
        <end position="777"/>
    </location>
</feature>
<dbReference type="AlphaFoldDB" id="A0A7I4Y9S3"/>
<comment type="subcellular location">
    <subcellularLocation>
        <location evidence="1">Membrane</location>
        <topology evidence="1">Multi-pass membrane protein</topology>
    </subcellularLocation>
</comment>
<organism evidence="9 10">
    <name type="scientific">Haemonchus contortus</name>
    <name type="common">Barber pole worm</name>
    <dbReference type="NCBI Taxonomy" id="6289"/>
    <lineage>
        <taxon>Eukaryota</taxon>
        <taxon>Metazoa</taxon>
        <taxon>Ecdysozoa</taxon>
        <taxon>Nematoda</taxon>
        <taxon>Chromadorea</taxon>
        <taxon>Rhabditida</taxon>
        <taxon>Rhabditina</taxon>
        <taxon>Rhabditomorpha</taxon>
        <taxon>Strongyloidea</taxon>
        <taxon>Trichostrongylidae</taxon>
        <taxon>Haemonchus</taxon>
    </lineage>
</organism>
<evidence type="ECO:0000256" key="5">
    <source>
        <dbReference type="ARBA" id="ARBA00023136"/>
    </source>
</evidence>
<evidence type="ECO:0000313" key="10">
    <source>
        <dbReference type="WBParaSite" id="HCON_00063030-00001"/>
    </source>
</evidence>
<keyword evidence="6" id="KW-0325">Glycoprotein</keyword>
<dbReference type="Proteomes" id="UP000025227">
    <property type="component" value="Unplaced"/>
</dbReference>
<feature type="transmembrane region" description="Helical" evidence="7">
    <location>
        <begin position="449"/>
        <end position="469"/>
    </location>
</feature>
<dbReference type="GO" id="GO:0006897">
    <property type="term" value="P:endocytosis"/>
    <property type="evidence" value="ECO:0007669"/>
    <property type="project" value="TreeGrafter"/>
</dbReference>
<dbReference type="WBParaSite" id="HCON_00063030-00001">
    <property type="protein sequence ID" value="HCON_00063030-00001"/>
    <property type="gene ID" value="HCON_00063030"/>
</dbReference>
<proteinExistence type="inferred from homology"/>
<keyword evidence="9" id="KW-1185">Reference proteome</keyword>
<evidence type="ECO:0000259" key="8">
    <source>
        <dbReference type="PROSITE" id="PS50156"/>
    </source>
</evidence>
<dbReference type="SUPFAM" id="SSF82866">
    <property type="entry name" value="Multidrug efflux transporter AcrB transmembrane domain"/>
    <property type="match status" value="2"/>
</dbReference>
<evidence type="ECO:0000256" key="1">
    <source>
        <dbReference type="ARBA" id="ARBA00004141"/>
    </source>
</evidence>
<dbReference type="InterPro" id="IPR003392">
    <property type="entry name" value="PTHD_SSD"/>
</dbReference>
<evidence type="ECO:0000256" key="6">
    <source>
        <dbReference type="ARBA" id="ARBA00023180"/>
    </source>
</evidence>
<evidence type="ECO:0000313" key="9">
    <source>
        <dbReference type="Proteomes" id="UP000025227"/>
    </source>
</evidence>
<dbReference type="Pfam" id="PF02460">
    <property type="entry name" value="Patched"/>
    <property type="match status" value="1"/>
</dbReference>
<name>A0A7I4Y9S3_HAECO</name>
<accession>A0A7I4Y9S3</accession>
<keyword evidence="3 7" id="KW-0812">Transmembrane</keyword>
<keyword evidence="5 7" id="KW-0472">Membrane</keyword>
<reference evidence="10" key="1">
    <citation type="submission" date="2020-12" db="UniProtKB">
        <authorList>
            <consortium name="WormBaseParasite"/>
        </authorList>
    </citation>
    <scope>IDENTIFICATION</scope>
    <source>
        <strain evidence="10">MHco3</strain>
    </source>
</reference>
<feature type="transmembrane region" description="Helical" evidence="7">
    <location>
        <begin position="294"/>
        <end position="317"/>
    </location>
</feature>
<feature type="transmembrane region" description="Helical" evidence="7">
    <location>
        <begin position="324"/>
        <end position="347"/>
    </location>
</feature>
<feature type="transmembrane region" description="Helical" evidence="7">
    <location>
        <begin position="395"/>
        <end position="422"/>
    </location>
</feature>
<dbReference type="GO" id="GO:0030659">
    <property type="term" value="C:cytoplasmic vesicle membrane"/>
    <property type="evidence" value="ECO:0007669"/>
    <property type="project" value="TreeGrafter"/>
</dbReference>
<feature type="transmembrane region" description="Helical" evidence="7">
    <location>
        <begin position="674"/>
        <end position="695"/>
    </location>
</feature>
<dbReference type="PANTHER" id="PTHR10796">
    <property type="entry name" value="PATCHED-RELATED"/>
    <property type="match status" value="1"/>
</dbReference>
<evidence type="ECO:0000256" key="3">
    <source>
        <dbReference type="ARBA" id="ARBA00022692"/>
    </source>
</evidence>
<keyword evidence="4 7" id="KW-1133">Transmembrane helix</keyword>
<dbReference type="InterPro" id="IPR051697">
    <property type="entry name" value="Patched_domain-protein"/>
</dbReference>
<feature type="transmembrane region" description="Helical" evidence="7">
    <location>
        <begin position="36"/>
        <end position="55"/>
    </location>
</feature>
<feature type="domain" description="SSD" evidence="8">
    <location>
        <begin position="265"/>
        <end position="420"/>
    </location>
</feature>
<feature type="transmembrane region" description="Helical" evidence="7">
    <location>
        <begin position="783"/>
        <end position="803"/>
    </location>
</feature>
<feature type="transmembrane region" description="Helical" evidence="7">
    <location>
        <begin position="359"/>
        <end position="383"/>
    </location>
</feature>
<dbReference type="OrthoDB" id="6510177at2759"/>
<comment type="similarity">
    <text evidence="2">Belongs to the patched family.</text>
</comment>
<sequence length="827" mass="94160">MGMWCSAAVFQDSPVYLIPGMRVICDWLSCHPRRTLLTVLLILIPLLSYFAIYDFEIHSDVRRGFAQRGGRSIAEFQKFADFYNISCAGLEIWVVLVTQKRSTGERYMNMSMELLKEVERLDEFVRNTSTTFKGEVVHFSDLHKRDINYLFHWYKQAYLWSDFFADINLTFPIGEAMGHKFFIGSHFFGVNRHQESERGPIEQMEFVTLWYMSQVESFKEQQRLQALEMKLFELSRADNFSELISFDMYGDQVANAEMLRGTFHTVKLFALGVVLMIIFMAIAFRHISLKSQPILILGAVGSPAIATATTFAILGWLDFPFNSIMCITPFLVMGIGVDDAFLLLHSWRSHGNLPAKERMYMVIHQIGPSMAITSATNTLAFGIGITSPTPQMSGFCLCTSVAILFDFIFEFAIFGPLMVLFYDEREEKPRGVNNTISWESYTKVILSPFGKFIVVIATVAIYVSAFIGVSRMKPSFDPSKTFPSDSDLMLSLRKFERVQSEYSPVNFISLLPSLMDPLEKASFFEMIGRLEHSESCYGPERTQLMLRRFLEWGESQNITSLDYQYIPKFLADRQIKDKAVIQYRTNNGTVDDVWMNYIVICRGELDWNKRAMKIDKIRKIIDDYPQFQTSLFDYDSTIYDLIITVKDELTKAVAITFACMTVACAFMIPSISGASVATLSMLSISFSLLGFLSLWGQNLDPVTMINVLMAIGFSVDFSAHVCYHYHISLSESVLLNDVERMTKILQAVGKPIIEASLSTLICMIPLFFVPVYIIVAFAKTVCLVALLGLLHGIVIIPVCLTFFPKKRKPPFTRTPAHLEEQKESMLT</sequence>
<protein>
    <submittedName>
        <fullName evidence="10">SSD domain-containing protein</fullName>
    </submittedName>
</protein>
<feature type="transmembrane region" description="Helical" evidence="7">
    <location>
        <begin position="268"/>
        <end position="288"/>
    </location>
</feature>
<evidence type="ECO:0000256" key="7">
    <source>
        <dbReference type="SAM" id="Phobius"/>
    </source>
</evidence>
<evidence type="ECO:0000256" key="2">
    <source>
        <dbReference type="ARBA" id="ARBA00005585"/>
    </source>
</evidence>
<dbReference type="GO" id="GO:0005886">
    <property type="term" value="C:plasma membrane"/>
    <property type="evidence" value="ECO:0007669"/>
    <property type="project" value="TreeGrafter"/>
</dbReference>
<dbReference type="PANTHER" id="PTHR10796:SF94">
    <property type="entry name" value="SSD DOMAIN-CONTAINING PROTEIN"/>
    <property type="match status" value="1"/>
</dbReference>